<dbReference type="InterPro" id="IPR050245">
    <property type="entry name" value="PrsA_foldase"/>
</dbReference>
<dbReference type="GO" id="GO:0005886">
    <property type="term" value="C:plasma membrane"/>
    <property type="evidence" value="ECO:0007669"/>
    <property type="project" value="UniProtKB-SubCell"/>
</dbReference>
<dbReference type="PANTHER" id="PTHR47245">
    <property type="entry name" value="PEPTIDYLPROLYL ISOMERASE"/>
    <property type="match status" value="1"/>
</dbReference>
<keyword evidence="9" id="KW-1185">Reference proteome</keyword>
<keyword evidence="3 5" id="KW-0697">Rotamase</keyword>
<dbReference type="Pfam" id="PF13616">
    <property type="entry name" value="Rotamase_3"/>
    <property type="match status" value="1"/>
</dbReference>
<keyword evidence="2 5" id="KW-0732">Signal</keyword>
<evidence type="ECO:0000256" key="3">
    <source>
        <dbReference type="ARBA" id="ARBA00023110"/>
    </source>
</evidence>
<sequence>MKKLAIAATITAGVLTLSACNSDDPEVIVESQAGNITKDDFYNELKDRAGEGLLYEMVVLQVLENKYEVTDDEVDEYVEQTKEQQGENFEMYLYQQGLPDEEAFRDQAYQMLLQEKMAFEDIEVTDEEVQQRYDRMKTEIQASHILVEDEETANDVKQQLDEGADFAELAQEYSTDSSAENGGDIGYFSTGEMVPEFEDAAYNLEIDEISEPVESQYGYHVIKVTDKRDAEDIESFEDMEEDLRRQLAYSKVDQSSFQEKLNQLIEDADIDVKIEEFENLFDAQEANAQG</sequence>
<dbReference type="RefSeq" id="WP_155670532.1">
    <property type="nucleotide sequence ID" value="NZ_WOCA01000017.1"/>
</dbReference>
<dbReference type="PROSITE" id="PS50198">
    <property type="entry name" value="PPIC_PPIASE_2"/>
    <property type="match status" value="1"/>
</dbReference>
<gene>
    <name evidence="5" type="primary">prsA</name>
    <name evidence="8" type="ORF">GMD78_17015</name>
</gene>
<keyword evidence="5" id="KW-0472">Membrane</keyword>
<evidence type="ECO:0000313" key="8">
    <source>
        <dbReference type="EMBL" id="MUK90075.1"/>
    </source>
</evidence>
<comment type="subcellular location">
    <subcellularLocation>
        <location evidence="5">Cell membrane</location>
        <topology evidence="5">Lipid-anchor</topology>
    </subcellularLocation>
</comment>
<evidence type="ECO:0000256" key="1">
    <source>
        <dbReference type="ARBA" id="ARBA00000971"/>
    </source>
</evidence>
<dbReference type="AlphaFoldDB" id="A0A6N8FKS2"/>
<evidence type="ECO:0000256" key="6">
    <source>
        <dbReference type="SAM" id="SignalP"/>
    </source>
</evidence>
<evidence type="ECO:0000256" key="5">
    <source>
        <dbReference type="HAMAP-Rule" id="MF_01145"/>
    </source>
</evidence>
<comment type="function">
    <text evidence="5">Plays a major role in protein secretion by helping the post-translocational extracellular folding of several secreted proteins.</text>
</comment>
<dbReference type="InterPro" id="IPR023059">
    <property type="entry name" value="Foldase_PrsA"/>
</dbReference>
<proteinExistence type="inferred from homology"/>
<dbReference type="SUPFAM" id="SSF54534">
    <property type="entry name" value="FKBP-like"/>
    <property type="match status" value="1"/>
</dbReference>
<comment type="caution">
    <text evidence="8">The sequence shown here is derived from an EMBL/GenBank/DDBJ whole genome shotgun (WGS) entry which is preliminary data.</text>
</comment>
<evidence type="ECO:0000256" key="2">
    <source>
        <dbReference type="ARBA" id="ARBA00022729"/>
    </source>
</evidence>
<dbReference type="EMBL" id="WOCA01000017">
    <property type="protein sequence ID" value="MUK90075.1"/>
    <property type="molecule type" value="Genomic_DNA"/>
</dbReference>
<dbReference type="GO" id="GO:0003755">
    <property type="term" value="F:peptidyl-prolyl cis-trans isomerase activity"/>
    <property type="evidence" value="ECO:0007669"/>
    <property type="project" value="UniProtKB-UniRule"/>
</dbReference>
<evidence type="ECO:0000256" key="4">
    <source>
        <dbReference type="ARBA" id="ARBA00023235"/>
    </source>
</evidence>
<dbReference type="InterPro" id="IPR023058">
    <property type="entry name" value="PPIase_PpiC_CS"/>
</dbReference>
<dbReference type="InterPro" id="IPR046357">
    <property type="entry name" value="PPIase_dom_sf"/>
</dbReference>
<accession>A0A6N8FKS2</accession>
<feature type="chain" id="PRO_5039620873" description="Foldase protein PrsA" evidence="6">
    <location>
        <begin position="20"/>
        <end position="290"/>
    </location>
</feature>
<evidence type="ECO:0000259" key="7">
    <source>
        <dbReference type="PROSITE" id="PS50198"/>
    </source>
</evidence>
<keyword evidence="5" id="KW-0564">Palmitate</keyword>
<feature type="domain" description="PpiC" evidence="7">
    <location>
        <begin position="137"/>
        <end position="226"/>
    </location>
</feature>
<comment type="similarity">
    <text evidence="5">Belongs to the PrsA family.</text>
</comment>
<keyword evidence="5" id="KW-1003">Cell membrane</keyword>
<dbReference type="HAMAP" id="MF_01145">
    <property type="entry name" value="Foldase_PrsA"/>
    <property type="match status" value="1"/>
</dbReference>
<dbReference type="InterPro" id="IPR000297">
    <property type="entry name" value="PPIase_PpiC"/>
</dbReference>
<dbReference type="PANTHER" id="PTHR47245:SF1">
    <property type="entry name" value="FOLDASE PROTEIN PRSA"/>
    <property type="match status" value="1"/>
</dbReference>
<comment type="catalytic activity">
    <reaction evidence="1 5">
        <text>[protein]-peptidylproline (omega=180) = [protein]-peptidylproline (omega=0)</text>
        <dbReference type="Rhea" id="RHEA:16237"/>
        <dbReference type="Rhea" id="RHEA-COMP:10747"/>
        <dbReference type="Rhea" id="RHEA-COMP:10748"/>
        <dbReference type="ChEBI" id="CHEBI:83833"/>
        <dbReference type="ChEBI" id="CHEBI:83834"/>
        <dbReference type="EC" id="5.2.1.8"/>
    </reaction>
</comment>
<keyword evidence="4 5" id="KW-0413">Isomerase</keyword>
<protein>
    <recommendedName>
        <fullName evidence="5">Foldase protein PrsA</fullName>
        <ecNumber evidence="5">5.2.1.8</ecNumber>
    </recommendedName>
</protein>
<keyword evidence="5" id="KW-0449">Lipoprotein</keyword>
<dbReference type="PROSITE" id="PS51257">
    <property type="entry name" value="PROKAR_LIPOPROTEIN"/>
    <property type="match status" value="1"/>
</dbReference>
<evidence type="ECO:0000313" key="9">
    <source>
        <dbReference type="Proteomes" id="UP000469125"/>
    </source>
</evidence>
<dbReference type="Proteomes" id="UP000469125">
    <property type="component" value="Unassembled WGS sequence"/>
</dbReference>
<dbReference type="Gene3D" id="3.10.50.40">
    <property type="match status" value="1"/>
</dbReference>
<organism evidence="8 9">
    <name type="scientific">Ornithinibacillus caprae</name>
    <dbReference type="NCBI Taxonomy" id="2678566"/>
    <lineage>
        <taxon>Bacteria</taxon>
        <taxon>Bacillati</taxon>
        <taxon>Bacillota</taxon>
        <taxon>Bacilli</taxon>
        <taxon>Bacillales</taxon>
        <taxon>Bacillaceae</taxon>
        <taxon>Ornithinibacillus</taxon>
    </lineage>
</organism>
<name>A0A6N8FKS2_9BACI</name>
<dbReference type="EC" id="5.2.1.8" evidence="5"/>
<dbReference type="PROSITE" id="PS01096">
    <property type="entry name" value="PPIC_PPIASE_1"/>
    <property type="match status" value="1"/>
</dbReference>
<dbReference type="GO" id="GO:0006457">
    <property type="term" value="P:protein folding"/>
    <property type="evidence" value="ECO:0007669"/>
    <property type="project" value="UniProtKB-UniRule"/>
</dbReference>
<feature type="signal peptide" evidence="6">
    <location>
        <begin position="1"/>
        <end position="19"/>
    </location>
</feature>
<reference evidence="8 9" key="1">
    <citation type="submission" date="2019-11" db="EMBL/GenBank/DDBJ databases">
        <authorList>
            <person name="Li X."/>
        </authorList>
    </citation>
    <scope>NUCLEOTIDE SEQUENCE [LARGE SCALE GENOMIC DNA]</scope>
    <source>
        <strain evidence="8 9">L9</strain>
    </source>
</reference>